<feature type="domain" description="Bud22" evidence="2">
    <location>
        <begin position="26"/>
        <end position="104"/>
    </location>
</feature>
<evidence type="ECO:0000313" key="4">
    <source>
        <dbReference type="Proteomes" id="UP000746747"/>
    </source>
</evidence>
<gene>
    <name evidence="3" type="ORF">CJOHNSTONI_LOCUS53</name>
</gene>
<comment type="caution">
    <text evidence="3">The sequence shown here is derived from an EMBL/GenBank/DDBJ whole genome shotgun (WGS) entry which is preliminary data.</text>
</comment>
<dbReference type="Proteomes" id="UP000746747">
    <property type="component" value="Unassembled WGS sequence"/>
</dbReference>
<feature type="non-terminal residue" evidence="3">
    <location>
        <position position="1"/>
    </location>
</feature>
<reference evidence="3" key="1">
    <citation type="submission" date="2021-09" db="EMBL/GenBank/DDBJ databases">
        <authorList>
            <consortium name="Pathogen Informatics"/>
        </authorList>
    </citation>
    <scope>NUCLEOTIDE SEQUENCE</scope>
</reference>
<evidence type="ECO:0000313" key="3">
    <source>
        <dbReference type="EMBL" id="CAG9529478.1"/>
    </source>
</evidence>
<dbReference type="AlphaFoldDB" id="A0A8J2Q7V4"/>
<dbReference type="OrthoDB" id="3364872at2759"/>
<feature type="region of interest" description="Disordered" evidence="1">
    <location>
        <begin position="1"/>
        <end position="32"/>
    </location>
</feature>
<evidence type="ECO:0000256" key="1">
    <source>
        <dbReference type="SAM" id="MobiDB-lite"/>
    </source>
</evidence>
<dbReference type="Pfam" id="PF09073">
    <property type="entry name" value="BUD22"/>
    <property type="match status" value="1"/>
</dbReference>
<dbReference type="EMBL" id="CAKAEH010000011">
    <property type="protein sequence ID" value="CAG9529478.1"/>
    <property type="molecule type" value="Genomic_DNA"/>
</dbReference>
<keyword evidence="4" id="KW-1185">Reference proteome</keyword>
<evidence type="ECO:0000259" key="2">
    <source>
        <dbReference type="Pfam" id="PF09073"/>
    </source>
</evidence>
<dbReference type="InterPro" id="IPR015158">
    <property type="entry name" value="Bud22_dom"/>
</dbReference>
<name>A0A8J2Q7V4_9BILA</name>
<organism evidence="3 4">
    <name type="scientific">Cercopithifilaria johnstoni</name>
    <dbReference type="NCBI Taxonomy" id="2874296"/>
    <lineage>
        <taxon>Eukaryota</taxon>
        <taxon>Metazoa</taxon>
        <taxon>Ecdysozoa</taxon>
        <taxon>Nematoda</taxon>
        <taxon>Chromadorea</taxon>
        <taxon>Rhabditida</taxon>
        <taxon>Spirurina</taxon>
        <taxon>Spiruromorpha</taxon>
        <taxon>Filarioidea</taxon>
        <taxon>Onchocercidae</taxon>
        <taxon>Cercopithifilaria</taxon>
    </lineage>
</organism>
<proteinExistence type="predicted"/>
<protein>
    <recommendedName>
        <fullName evidence="2">Bud22 domain-containing protein</fullName>
    </recommendedName>
</protein>
<sequence>DVLQGNAEENMIIGNDEANKSSLPVKTRDVQKRKRNLRYEGNEKRKNIMVQNKSGAESSSEEVLESRTLLESQKLHPSWIAKKQEREALKKLKASCKAKKIVFDDD</sequence>
<accession>A0A8J2Q7V4</accession>